<evidence type="ECO:0000256" key="14">
    <source>
        <dbReference type="ARBA" id="ARBA00023180"/>
    </source>
</evidence>
<dbReference type="PROSITE" id="PS51257">
    <property type="entry name" value="PROKAR_LIPOPROTEIN"/>
    <property type="match status" value="1"/>
</dbReference>
<feature type="chain" id="PRO_5007843584" evidence="19">
    <location>
        <begin position="20"/>
        <end position="503"/>
    </location>
</feature>
<keyword evidence="9 17" id="KW-0274">FAD</keyword>
<dbReference type="GO" id="GO:0016972">
    <property type="term" value="F:thiol oxidase activity"/>
    <property type="evidence" value="ECO:0007669"/>
    <property type="project" value="InterPro"/>
</dbReference>
<proteinExistence type="inferred from homology"/>
<evidence type="ECO:0000256" key="16">
    <source>
        <dbReference type="PIRSR" id="PIRSR017205-1"/>
    </source>
</evidence>
<keyword evidence="6" id="KW-0285">Flavoprotein</keyword>
<feature type="binding site" evidence="17">
    <location>
        <position position="184"/>
    </location>
    <ligand>
        <name>FAD</name>
        <dbReference type="ChEBI" id="CHEBI:57692"/>
    </ligand>
</feature>
<comment type="subunit">
    <text evidence="4">May function both as a monomer and a homodimer.</text>
</comment>
<feature type="active site" evidence="16">
    <location>
        <position position="382"/>
    </location>
</feature>
<accession>A0A163K9H2</accession>
<evidence type="ECO:0000313" key="20">
    <source>
        <dbReference type="EMBL" id="SAM06341.1"/>
    </source>
</evidence>
<protein>
    <submittedName>
        <fullName evidence="20">Uncharacterized protein</fullName>
    </submittedName>
</protein>
<comment type="subcellular location">
    <subcellularLocation>
        <location evidence="2">Endoplasmic reticulum membrane</location>
        <topology evidence="2">Peripheral membrane protein</topology>
        <orientation evidence="2">Lumenal side</orientation>
    </subcellularLocation>
</comment>
<evidence type="ECO:0000256" key="18">
    <source>
        <dbReference type="PIRSR" id="PIRSR017205-3"/>
    </source>
</evidence>
<evidence type="ECO:0000256" key="11">
    <source>
        <dbReference type="ARBA" id="ARBA00023002"/>
    </source>
</evidence>
<evidence type="ECO:0000256" key="4">
    <source>
        <dbReference type="ARBA" id="ARBA00011802"/>
    </source>
</evidence>
<feature type="binding site" evidence="17">
    <location>
        <position position="253"/>
    </location>
    <ligand>
        <name>FAD</name>
        <dbReference type="ChEBI" id="CHEBI:57692"/>
    </ligand>
</feature>
<keyword evidence="13 18" id="KW-1015">Disulfide bond</keyword>
<evidence type="ECO:0000256" key="17">
    <source>
        <dbReference type="PIRSR" id="PIRSR017205-2"/>
    </source>
</evidence>
<dbReference type="SUPFAM" id="SSF110019">
    <property type="entry name" value="ERO1-like"/>
    <property type="match status" value="1"/>
</dbReference>
<dbReference type="GO" id="GO:0005789">
    <property type="term" value="C:endoplasmic reticulum membrane"/>
    <property type="evidence" value="ECO:0007669"/>
    <property type="project" value="UniProtKB-SubCell"/>
</dbReference>
<dbReference type="InterPro" id="IPR037192">
    <property type="entry name" value="ERO1-like_sf"/>
</dbReference>
<dbReference type="GO" id="GO:0034975">
    <property type="term" value="P:protein folding in endoplasmic reticulum"/>
    <property type="evidence" value="ECO:0007669"/>
    <property type="project" value="InterPro"/>
</dbReference>
<evidence type="ECO:0000256" key="10">
    <source>
        <dbReference type="ARBA" id="ARBA00022982"/>
    </source>
</evidence>
<keyword evidence="5" id="KW-0813">Transport</keyword>
<feature type="binding site" evidence="17">
    <location>
        <position position="250"/>
    </location>
    <ligand>
        <name>FAD</name>
        <dbReference type="ChEBI" id="CHEBI:57692"/>
    </ligand>
</feature>
<feature type="binding site" evidence="17">
    <location>
        <position position="282"/>
    </location>
    <ligand>
        <name>FAD</name>
        <dbReference type="ChEBI" id="CHEBI:57692"/>
    </ligand>
</feature>
<comment type="cofactor">
    <cofactor evidence="1 17">
        <name>FAD</name>
        <dbReference type="ChEBI" id="CHEBI:57692"/>
    </cofactor>
</comment>
<keyword evidence="7 19" id="KW-0732">Signal</keyword>
<dbReference type="PIRSF" id="PIRSF017205">
    <property type="entry name" value="ERO1"/>
    <property type="match status" value="1"/>
</dbReference>
<evidence type="ECO:0000256" key="12">
    <source>
        <dbReference type="ARBA" id="ARBA00023136"/>
    </source>
</evidence>
<dbReference type="OMA" id="CYKDRLH"/>
<dbReference type="STRING" id="4829.A0A163K9H2"/>
<evidence type="ECO:0000256" key="8">
    <source>
        <dbReference type="ARBA" id="ARBA00022824"/>
    </source>
</evidence>
<name>A0A163K9H2_ABSGL</name>
<keyword evidence="11" id="KW-0560">Oxidoreductase</keyword>
<evidence type="ECO:0000256" key="7">
    <source>
        <dbReference type="ARBA" id="ARBA00022729"/>
    </source>
</evidence>
<feature type="binding site" evidence="17">
    <location>
        <position position="173"/>
    </location>
    <ligand>
        <name>FAD</name>
        <dbReference type="ChEBI" id="CHEBI:57692"/>
    </ligand>
</feature>
<dbReference type="FunCoup" id="A0A163K9H2">
    <property type="interactions" value="510"/>
</dbReference>
<dbReference type="GO" id="GO:0071949">
    <property type="term" value="F:FAD binding"/>
    <property type="evidence" value="ECO:0007669"/>
    <property type="project" value="InterPro"/>
</dbReference>
<feature type="binding site" evidence="17">
    <location>
        <position position="171"/>
    </location>
    <ligand>
        <name>FAD</name>
        <dbReference type="ChEBI" id="CHEBI:57692"/>
    </ligand>
</feature>
<feature type="disulfide bond" description="Redox-active" evidence="18">
    <location>
        <begin position="100"/>
        <end position="105"/>
    </location>
</feature>
<evidence type="ECO:0000256" key="15">
    <source>
        <dbReference type="ARBA" id="ARBA00023284"/>
    </source>
</evidence>
<feature type="disulfide bond" description="Redox-active" evidence="18">
    <location>
        <begin position="379"/>
        <end position="382"/>
    </location>
</feature>
<evidence type="ECO:0000313" key="21">
    <source>
        <dbReference type="Proteomes" id="UP000078561"/>
    </source>
</evidence>
<feature type="active site" description="Nucleophile" evidence="16">
    <location>
        <position position="379"/>
    </location>
</feature>
<organism evidence="20">
    <name type="scientific">Absidia glauca</name>
    <name type="common">Pin mould</name>
    <dbReference type="NCBI Taxonomy" id="4829"/>
    <lineage>
        <taxon>Eukaryota</taxon>
        <taxon>Fungi</taxon>
        <taxon>Fungi incertae sedis</taxon>
        <taxon>Mucoromycota</taxon>
        <taxon>Mucoromycotina</taxon>
        <taxon>Mucoromycetes</taxon>
        <taxon>Mucorales</taxon>
        <taxon>Cunninghamellaceae</taxon>
        <taxon>Absidia</taxon>
    </lineage>
</organism>
<keyword evidence="15" id="KW-0676">Redox-active center</keyword>
<gene>
    <name evidence="20" type="primary">ABSGL_12229.1 scaffold 12718</name>
</gene>
<dbReference type="EMBL" id="LT554584">
    <property type="protein sequence ID" value="SAM06341.1"/>
    <property type="molecule type" value="Genomic_DNA"/>
</dbReference>
<evidence type="ECO:0000256" key="2">
    <source>
        <dbReference type="ARBA" id="ARBA00004367"/>
    </source>
</evidence>
<dbReference type="GO" id="GO:0015035">
    <property type="term" value="F:protein-disulfide reductase activity"/>
    <property type="evidence" value="ECO:0007669"/>
    <property type="project" value="InterPro"/>
</dbReference>
<evidence type="ECO:0000256" key="1">
    <source>
        <dbReference type="ARBA" id="ARBA00001974"/>
    </source>
</evidence>
<dbReference type="AlphaFoldDB" id="A0A163K9H2"/>
<dbReference type="PANTHER" id="PTHR12613">
    <property type="entry name" value="ERO1-RELATED"/>
    <property type="match status" value="1"/>
</dbReference>
<feature type="signal peptide" evidence="19">
    <location>
        <begin position="1"/>
        <end position="19"/>
    </location>
</feature>
<keyword evidence="12" id="KW-0472">Membrane</keyword>
<comment type="similarity">
    <text evidence="3">Belongs to the EROs family.</text>
</comment>
<dbReference type="Proteomes" id="UP000078561">
    <property type="component" value="Unassembled WGS sequence"/>
</dbReference>
<evidence type="ECO:0000256" key="13">
    <source>
        <dbReference type="ARBA" id="ARBA00023157"/>
    </source>
</evidence>
<evidence type="ECO:0000256" key="3">
    <source>
        <dbReference type="ARBA" id="ARBA00008277"/>
    </source>
</evidence>
<dbReference type="Pfam" id="PF04137">
    <property type="entry name" value="ERO1"/>
    <property type="match status" value="1"/>
</dbReference>
<dbReference type="PANTHER" id="PTHR12613:SF0">
    <property type="entry name" value="ERO1-LIKE PROTEIN"/>
    <property type="match status" value="1"/>
</dbReference>
<evidence type="ECO:0000256" key="5">
    <source>
        <dbReference type="ARBA" id="ARBA00022448"/>
    </source>
</evidence>
<evidence type="ECO:0000256" key="9">
    <source>
        <dbReference type="ARBA" id="ARBA00022827"/>
    </source>
</evidence>
<sequence length="503" mass="57212">MSTKRWILCAFVFISCVLASSHRPLDENQLFVQDVLQSDGKDYCKPYGQIRDTCCDYQSVESIQSDTFSKIQALVQSKFFKYYKLNLWRECPFWNDDGLCMNRDCSVATTDESLLPEEWRQDALGALQMSPKGSAFQPFKVCTYKDQDFCVADDPSDQDVVYVNLLDNPERFTGYTGPSAGKVWQAIYEENCFNIVHKMSEGCPTCSAISPVPSNSPPLGPLLQDLAGPTGDDGDDEVCLEKRVYYRLISGLHSSISIHICDEYFDRTTGQWGPNLDCFVNRIGAHPERLQNIYFTYAVVLRAVTKLDDYLAQYPFQTGDVAEDEKTKILIHDLISSTKDCPATFDEKTMFQGADSRSLYVEFRDHFRNVSRIMDCVGCEKCRLWGKLQTTGLGTALKVLFAYEDKSLSYRSNPRLLNHNEVVALFNTFNRLSESLEAIQKFRKMYADRLAPPPQQRQLAQTVGDWLKWLLDGARTMAHKLIKLGQLPVPSFLDDPLEPLDPL</sequence>
<dbReference type="InterPro" id="IPR007266">
    <property type="entry name" value="Ero1"/>
</dbReference>
<evidence type="ECO:0000256" key="19">
    <source>
        <dbReference type="SAM" id="SignalP"/>
    </source>
</evidence>
<keyword evidence="21" id="KW-1185">Reference proteome</keyword>
<keyword evidence="14" id="KW-0325">Glycoprotein</keyword>
<dbReference type="OrthoDB" id="269384at2759"/>
<evidence type="ECO:0000256" key="6">
    <source>
        <dbReference type="ARBA" id="ARBA00022630"/>
    </source>
</evidence>
<dbReference type="InParanoid" id="A0A163K9H2"/>
<keyword evidence="10" id="KW-0249">Electron transport</keyword>
<reference evidence="20" key="1">
    <citation type="submission" date="2016-04" db="EMBL/GenBank/DDBJ databases">
        <authorList>
            <person name="Evans L.H."/>
            <person name="Alamgir A."/>
            <person name="Owens N."/>
            <person name="Weber N.D."/>
            <person name="Virtaneva K."/>
            <person name="Barbian K."/>
            <person name="Babar A."/>
            <person name="Rosenke K."/>
        </authorList>
    </citation>
    <scope>NUCLEOTIDE SEQUENCE [LARGE SCALE GENOMIC DNA]</scope>
    <source>
        <strain evidence="20">CBS 101.48</strain>
    </source>
</reference>
<keyword evidence="8" id="KW-0256">Endoplasmic reticulum</keyword>